<dbReference type="Gene3D" id="3.10.20.90">
    <property type="entry name" value="Phosphatidylinositol 3-kinase Catalytic Subunit, Chain A, domain 1"/>
    <property type="match status" value="1"/>
</dbReference>
<organism evidence="1 2">
    <name type="scientific">Aphis craccivora</name>
    <name type="common">Cowpea aphid</name>
    <dbReference type="NCBI Taxonomy" id="307492"/>
    <lineage>
        <taxon>Eukaryota</taxon>
        <taxon>Metazoa</taxon>
        <taxon>Ecdysozoa</taxon>
        <taxon>Arthropoda</taxon>
        <taxon>Hexapoda</taxon>
        <taxon>Insecta</taxon>
        <taxon>Pterygota</taxon>
        <taxon>Neoptera</taxon>
        <taxon>Paraneoptera</taxon>
        <taxon>Hemiptera</taxon>
        <taxon>Sternorrhyncha</taxon>
        <taxon>Aphidomorpha</taxon>
        <taxon>Aphidoidea</taxon>
        <taxon>Aphididae</taxon>
        <taxon>Aphidini</taxon>
        <taxon>Aphis</taxon>
        <taxon>Aphis</taxon>
    </lineage>
</organism>
<protein>
    <submittedName>
        <fullName evidence="1">DDE 3 domain-containing protein</fullName>
    </submittedName>
</protein>
<dbReference type="GO" id="GO:0003676">
    <property type="term" value="F:nucleic acid binding"/>
    <property type="evidence" value="ECO:0007669"/>
    <property type="project" value="InterPro"/>
</dbReference>
<accession>A0A6G0VZJ3</accession>
<proteinExistence type="predicted"/>
<dbReference type="AlphaFoldDB" id="A0A6G0VZJ3"/>
<feature type="non-terminal residue" evidence="1">
    <location>
        <position position="211"/>
    </location>
</feature>
<reference evidence="1 2" key="1">
    <citation type="submission" date="2019-08" db="EMBL/GenBank/DDBJ databases">
        <title>Whole genome of Aphis craccivora.</title>
        <authorList>
            <person name="Voronova N.V."/>
            <person name="Shulinski R.S."/>
            <person name="Bandarenka Y.V."/>
            <person name="Zhorov D.G."/>
            <person name="Warner D."/>
        </authorList>
    </citation>
    <scope>NUCLEOTIDE SEQUENCE [LARGE SCALE GENOMIC DNA]</scope>
    <source>
        <strain evidence="1">180601</strain>
        <tissue evidence="1">Whole Body</tissue>
    </source>
</reference>
<evidence type="ECO:0000313" key="1">
    <source>
        <dbReference type="EMBL" id="KAF0716062.1"/>
    </source>
</evidence>
<dbReference type="PANTHER" id="PTHR33939:SF1">
    <property type="entry name" value="DUF4371 DOMAIN-CONTAINING PROTEIN"/>
    <property type="match status" value="1"/>
</dbReference>
<dbReference type="InterPro" id="IPR029071">
    <property type="entry name" value="Ubiquitin-like_domsf"/>
</dbReference>
<name>A0A6G0VZJ3_APHCR</name>
<dbReference type="OrthoDB" id="6618660at2759"/>
<dbReference type="PANTHER" id="PTHR33939">
    <property type="entry name" value="PROTEIN CBG22215"/>
    <property type="match status" value="1"/>
</dbReference>
<keyword evidence="2" id="KW-1185">Reference proteome</keyword>
<evidence type="ECO:0000313" key="2">
    <source>
        <dbReference type="Proteomes" id="UP000478052"/>
    </source>
</evidence>
<dbReference type="SUPFAM" id="SSF54236">
    <property type="entry name" value="Ubiquitin-like"/>
    <property type="match status" value="1"/>
</dbReference>
<gene>
    <name evidence="1" type="ORF">FWK35_00033951</name>
</gene>
<comment type="caution">
    <text evidence="1">The sequence shown here is derived from an EMBL/GenBank/DDBJ whole genome shotgun (WGS) entry which is preliminary data.</text>
</comment>
<sequence>MERNDIVACRNHTQGYIWQNPENTEGLKVPIGKCARLIVCHAGSPSFRFANNSKLIFRCKSGSTEDYHWQMNADIFEKWFVEMLANLEVSSVVRKKYKHDEIAVQMGHEVVILPPYHCQYNPIELSWAQVKGEVAKKNSTFKMTELKCCSTDEDENDDDELPYNFNYDDNFVAPEDTITLKVLGYDNTFIMFKMRKNTPFKKLMKSYCERT</sequence>
<dbReference type="Gene3D" id="3.30.420.10">
    <property type="entry name" value="Ribonuclease H-like superfamily/Ribonuclease H"/>
    <property type="match status" value="1"/>
</dbReference>
<dbReference type="EMBL" id="VUJU01010055">
    <property type="protein sequence ID" value="KAF0716062.1"/>
    <property type="molecule type" value="Genomic_DNA"/>
</dbReference>
<dbReference type="InterPro" id="IPR036397">
    <property type="entry name" value="RNaseH_sf"/>
</dbReference>
<dbReference type="Proteomes" id="UP000478052">
    <property type="component" value="Unassembled WGS sequence"/>
</dbReference>